<evidence type="ECO:0000313" key="3">
    <source>
        <dbReference type="Proteomes" id="UP000694700"/>
    </source>
</evidence>
<evidence type="ECO:0000259" key="1">
    <source>
        <dbReference type="Pfam" id="PF09747"/>
    </source>
</evidence>
<dbReference type="InterPro" id="IPR040233">
    <property type="entry name" value="CCD97-like_C"/>
</dbReference>
<dbReference type="Ensembl" id="ENSCCRT00015100267.1">
    <property type="protein sequence ID" value="ENSCCRP00015097114.1"/>
    <property type="gene ID" value="ENSCCRG00015039122.1"/>
</dbReference>
<protein>
    <submittedName>
        <fullName evidence="2">Coiled-coil domain containing 97</fullName>
    </submittedName>
</protein>
<proteinExistence type="predicted"/>
<dbReference type="PANTHER" id="PTHR31840">
    <property type="entry name" value="COILED-COIL DOMAIN-CONTAINING PROTEIN 97"/>
    <property type="match status" value="1"/>
</dbReference>
<dbReference type="Proteomes" id="UP000694700">
    <property type="component" value="Unplaced"/>
</dbReference>
<sequence>VWGEIEPCVKPQEDENMSSCGTSQRWTDCRCTGEISSSPNQKVRCHLCPALMCSLKHSNHVALACFPQDEPFRCLSSMIEAIAASGSPVKSQQLGEPDLTLEEKKKVSMDQYKSKALAFSHMSSDFRVQYYCKEIQRRASSTADRKRVRNHRYCSSQEGQYFSEEEMRYLSEEILQRSEEAMRSGPGGLADLLINSYQEKLIQNHLEEEQEREHCAAEESETDRQTEWELNAEEKAMLREEFLSPMHQRFLDGKDDFNYSEVDENPDYDNLNILSCDAEERYFDEEVEKEEDMMQ</sequence>
<reference evidence="2" key="1">
    <citation type="submission" date="2025-08" db="UniProtKB">
        <authorList>
            <consortium name="Ensembl"/>
        </authorList>
    </citation>
    <scope>IDENTIFICATION</scope>
</reference>
<dbReference type="PANTHER" id="PTHR31840:SF1">
    <property type="entry name" value="COILED-COIL DOMAIN-CONTAINING PROTEIN 97"/>
    <property type="match status" value="1"/>
</dbReference>
<dbReference type="AlphaFoldDB" id="A0A8C1ZY20"/>
<dbReference type="InterPro" id="IPR018613">
    <property type="entry name" value="Ccdc97-like"/>
</dbReference>
<feature type="domain" description="CCD97-like C-terminal" evidence="1">
    <location>
        <begin position="218"/>
        <end position="286"/>
    </location>
</feature>
<name>A0A8C1ZY20_CYPCA</name>
<dbReference type="Pfam" id="PF09747">
    <property type="entry name" value="CCD97-like_C"/>
    <property type="match status" value="1"/>
</dbReference>
<evidence type="ECO:0000313" key="2">
    <source>
        <dbReference type="Ensembl" id="ENSCCRP00015097114.1"/>
    </source>
</evidence>
<organism evidence="2 3">
    <name type="scientific">Cyprinus carpio</name>
    <name type="common">Common carp</name>
    <dbReference type="NCBI Taxonomy" id="7962"/>
    <lineage>
        <taxon>Eukaryota</taxon>
        <taxon>Metazoa</taxon>
        <taxon>Chordata</taxon>
        <taxon>Craniata</taxon>
        <taxon>Vertebrata</taxon>
        <taxon>Euteleostomi</taxon>
        <taxon>Actinopterygii</taxon>
        <taxon>Neopterygii</taxon>
        <taxon>Teleostei</taxon>
        <taxon>Ostariophysi</taxon>
        <taxon>Cypriniformes</taxon>
        <taxon>Cyprinidae</taxon>
        <taxon>Cyprininae</taxon>
        <taxon>Cyprinus</taxon>
    </lineage>
</organism>
<accession>A0A8C1ZY20</accession>